<dbReference type="SMART" id="SM00320">
    <property type="entry name" value="WD40"/>
    <property type="match status" value="8"/>
</dbReference>
<dbReference type="SUPFAM" id="SSF47473">
    <property type="entry name" value="EF-hand"/>
    <property type="match status" value="1"/>
</dbReference>
<feature type="repeat" description="WD" evidence="4">
    <location>
        <begin position="737"/>
        <end position="778"/>
    </location>
</feature>
<feature type="compositionally biased region" description="Low complexity" evidence="5">
    <location>
        <begin position="1"/>
        <end position="27"/>
    </location>
</feature>
<dbReference type="PANTHER" id="PTHR44324:SF4">
    <property type="entry name" value="WD40 REPEAT DOMAIN 95"/>
    <property type="match status" value="1"/>
</dbReference>
<accession>A0ABR2IKM2</accession>
<dbReference type="PROSITE" id="PS00018">
    <property type="entry name" value="EF_HAND_1"/>
    <property type="match status" value="1"/>
</dbReference>
<evidence type="ECO:0000256" key="1">
    <source>
        <dbReference type="ARBA" id="ARBA00022574"/>
    </source>
</evidence>
<dbReference type="InterPro" id="IPR018247">
    <property type="entry name" value="EF_Hand_1_Ca_BS"/>
</dbReference>
<dbReference type="PROSITE" id="PS00678">
    <property type="entry name" value="WD_REPEATS_1"/>
    <property type="match status" value="1"/>
</dbReference>
<dbReference type="Pfam" id="PF13499">
    <property type="entry name" value="EF-hand_7"/>
    <property type="match status" value="1"/>
</dbReference>
<evidence type="ECO:0000256" key="2">
    <source>
        <dbReference type="ARBA" id="ARBA00022737"/>
    </source>
</evidence>
<evidence type="ECO:0000259" key="6">
    <source>
        <dbReference type="PROSITE" id="PS50222"/>
    </source>
</evidence>
<dbReference type="PANTHER" id="PTHR44324">
    <property type="entry name" value="WD40 REPEAT DOMAIN 95"/>
    <property type="match status" value="1"/>
</dbReference>
<evidence type="ECO:0000313" key="9">
    <source>
        <dbReference type="Proteomes" id="UP001470230"/>
    </source>
</evidence>
<gene>
    <name evidence="8" type="ORF">M9Y10_011462</name>
    <name evidence="7" type="ORF">M9Y10_021473</name>
</gene>
<keyword evidence="1 4" id="KW-0853">WD repeat</keyword>
<dbReference type="PROSITE" id="PS50222">
    <property type="entry name" value="EF_HAND_2"/>
    <property type="match status" value="1"/>
</dbReference>
<dbReference type="PROSITE" id="PS50082">
    <property type="entry name" value="WD_REPEATS_2"/>
    <property type="match status" value="2"/>
</dbReference>
<evidence type="ECO:0000256" key="3">
    <source>
        <dbReference type="ARBA" id="ARBA00022837"/>
    </source>
</evidence>
<dbReference type="PROSITE" id="PS50294">
    <property type="entry name" value="WD_REPEATS_REGION"/>
    <property type="match status" value="1"/>
</dbReference>
<keyword evidence="2" id="KW-0677">Repeat</keyword>
<reference evidence="8 9" key="1">
    <citation type="submission" date="2024-04" db="EMBL/GenBank/DDBJ databases">
        <title>Tritrichomonas musculus Genome.</title>
        <authorList>
            <person name="Alves-Ferreira E."/>
            <person name="Grigg M."/>
            <person name="Lorenzi H."/>
            <person name="Galac M."/>
        </authorList>
    </citation>
    <scope>NUCLEOTIDE SEQUENCE [LARGE SCALE GENOMIC DNA]</scope>
    <source>
        <strain evidence="8 9">EAF2021</strain>
    </source>
</reference>
<evidence type="ECO:0000256" key="4">
    <source>
        <dbReference type="PROSITE-ProRule" id="PRU00221"/>
    </source>
</evidence>
<dbReference type="InterPro" id="IPR051242">
    <property type="entry name" value="WD-EF-hand_domain"/>
</dbReference>
<comment type="caution">
    <text evidence="8">The sequence shown here is derived from an EMBL/GenBank/DDBJ whole genome shotgun (WGS) entry which is preliminary data.</text>
</comment>
<dbReference type="InterPro" id="IPR002048">
    <property type="entry name" value="EF_hand_dom"/>
</dbReference>
<protein>
    <recommendedName>
        <fullName evidence="6">EF-hand domain-containing protein</fullName>
    </recommendedName>
</protein>
<dbReference type="Gene3D" id="2.130.10.10">
    <property type="entry name" value="YVTN repeat-like/Quinoprotein amine dehydrogenase"/>
    <property type="match status" value="3"/>
</dbReference>
<evidence type="ECO:0000313" key="7">
    <source>
        <dbReference type="EMBL" id="KAK8834852.1"/>
    </source>
</evidence>
<organism evidence="8 9">
    <name type="scientific">Tritrichomonas musculus</name>
    <dbReference type="NCBI Taxonomy" id="1915356"/>
    <lineage>
        <taxon>Eukaryota</taxon>
        <taxon>Metamonada</taxon>
        <taxon>Parabasalia</taxon>
        <taxon>Tritrichomonadida</taxon>
        <taxon>Tritrichomonadidae</taxon>
        <taxon>Tritrichomonas</taxon>
    </lineage>
</organism>
<evidence type="ECO:0000256" key="5">
    <source>
        <dbReference type="SAM" id="MobiDB-lite"/>
    </source>
</evidence>
<evidence type="ECO:0000313" key="8">
    <source>
        <dbReference type="EMBL" id="KAK8863772.1"/>
    </source>
</evidence>
<feature type="region of interest" description="Disordered" evidence="5">
    <location>
        <begin position="1"/>
        <end position="28"/>
    </location>
</feature>
<feature type="repeat" description="WD" evidence="4">
    <location>
        <begin position="300"/>
        <end position="338"/>
    </location>
</feature>
<keyword evidence="3" id="KW-0106">Calcium</keyword>
<dbReference type="Gene3D" id="1.10.238.10">
    <property type="entry name" value="EF-hand"/>
    <property type="match status" value="1"/>
</dbReference>
<sequence>MKSSRSSSRINTSNISLNQNNSHSSSLEESEFIPGNNWIQKIQFAFNEADVGNKKYITLDQWMNSRLGLIVTSEKLVDDRLREYFIQIDSNSDGVVSWEELVEYLTCQQRNINADSFDKNLNLVHVAPDLATAHKFRKTTDCLRAIYVRYIEQIITLTESALTFWNLDCNPSFHFTDTDGFVDFCYLSCLSRLAIATKNRKIIFFDIKTKCKMPFSIKATVDDEDIPKLSLSDTKETLHNFKKHPKPPLYHISTAISSNPEQPLIYVGNQEGRVEIFSLFPSQKVRYSWDAERIKVKILHKGPITQITYVSSISSFISCGEDGAIYIWQFDQKTKLFNISYSYKETMNTPISSFVFDDRTGTIIYTMPAHYFGVWKVYTHQHLIKETPSQLISLIALVSISEESSFIVTVSTNNFISIYVPPNLDIVSSYFMNYHHFLCAPSKAIYINNHLYLIGNYISCWHCQTADSDGLPPHKHPLIDALANDTFGRIITCDETGDIFSWDITTGNKLLSFNLSEKESVVTSIKSDSLSRRLIIGYSNGVVKVVSAISGSLLSDTGKEPLEGGCNYALFATMLSNKYIIAANGRSSIVLYEDHPSKNFRFLRCYHGHNEQISKIYNLKNTFLLSIGMENELFLWSNKLTIPIFKYELPNEPTEAADLSFSDSLFIVGDILGYVHVMTKDNKAPISSINIFKMNISSPISSLASSESLSIIVVGNREGYIRYCTYEDDKLVEKDLFCAHFDTIQSLAISEKSKIVISSGRDDEIRLWNIDELKFIGVLGKHKKWKLSDESTFQPLPFETEKELFIEKKSNGQKNGQNKNDFNNFNNNFDVSDSTDNLIDNGNNQKEEDDIALYRPVTQPEFTLPSSEKMFKEIEETCLAGRDRPKMYERLMRVKPSQTTIKGQELMQFGDLVTDVELENTAKMVKQLRHLGVRKKKKKATD</sequence>
<dbReference type="Pfam" id="PF00400">
    <property type="entry name" value="WD40"/>
    <property type="match status" value="1"/>
</dbReference>
<dbReference type="InterPro" id="IPR019775">
    <property type="entry name" value="WD40_repeat_CS"/>
</dbReference>
<dbReference type="SUPFAM" id="SSF50998">
    <property type="entry name" value="Quinoprotein alcohol dehydrogenase-like"/>
    <property type="match status" value="1"/>
</dbReference>
<keyword evidence="9" id="KW-1185">Reference proteome</keyword>
<proteinExistence type="predicted"/>
<dbReference type="InterPro" id="IPR001680">
    <property type="entry name" value="WD40_rpt"/>
</dbReference>
<dbReference type="InterPro" id="IPR036322">
    <property type="entry name" value="WD40_repeat_dom_sf"/>
</dbReference>
<dbReference type="InterPro" id="IPR011047">
    <property type="entry name" value="Quinoprotein_ADH-like_sf"/>
</dbReference>
<dbReference type="InterPro" id="IPR011992">
    <property type="entry name" value="EF-hand-dom_pair"/>
</dbReference>
<dbReference type="SUPFAM" id="SSF50978">
    <property type="entry name" value="WD40 repeat-like"/>
    <property type="match status" value="1"/>
</dbReference>
<dbReference type="Proteomes" id="UP001470230">
    <property type="component" value="Unassembled WGS sequence"/>
</dbReference>
<dbReference type="InterPro" id="IPR015943">
    <property type="entry name" value="WD40/YVTN_repeat-like_dom_sf"/>
</dbReference>
<name>A0ABR2IKM2_9EUKA</name>
<dbReference type="EMBL" id="JAPFFF010000017">
    <property type="protein sequence ID" value="KAK8863772.1"/>
    <property type="molecule type" value="Genomic_DNA"/>
</dbReference>
<feature type="domain" description="EF-hand" evidence="6">
    <location>
        <begin position="76"/>
        <end position="111"/>
    </location>
</feature>
<dbReference type="EMBL" id="JAPFFF010000282">
    <property type="protein sequence ID" value="KAK8834852.1"/>
    <property type="molecule type" value="Genomic_DNA"/>
</dbReference>